<dbReference type="InterPro" id="IPR006059">
    <property type="entry name" value="SBP"/>
</dbReference>
<accession>A0A644YQ22</accession>
<name>A0A644YQ22_9ZZZZ</name>
<evidence type="ECO:0000313" key="1">
    <source>
        <dbReference type="EMBL" id="MPM28204.1"/>
    </source>
</evidence>
<organism evidence="1">
    <name type="scientific">bioreactor metagenome</name>
    <dbReference type="NCBI Taxonomy" id="1076179"/>
    <lineage>
        <taxon>unclassified sequences</taxon>
        <taxon>metagenomes</taxon>
        <taxon>ecological metagenomes</taxon>
    </lineage>
</organism>
<protein>
    <recommendedName>
        <fullName evidence="2">Sn-glycerol-3-phosphate-binding periplasmic protein UgpB</fullName>
    </recommendedName>
</protein>
<dbReference type="Gene3D" id="3.40.190.10">
    <property type="entry name" value="Periplasmic binding protein-like II"/>
    <property type="match status" value="1"/>
</dbReference>
<dbReference type="EMBL" id="VSSQ01005191">
    <property type="protein sequence ID" value="MPM28204.1"/>
    <property type="molecule type" value="Genomic_DNA"/>
</dbReference>
<dbReference type="SUPFAM" id="SSF53850">
    <property type="entry name" value="Periplasmic binding protein-like II"/>
    <property type="match status" value="1"/>
</dbReference>
<proteinExistence type="predicted"/>
<dbReference type="Pfam" id="PF13416">
    <property type="entry name" value="SBP_bac_8"/>
    <property type="match status" value="1"/>
</dbReference>
<reference evidence="1" key="1">
    <citation type="submission" date="2019-08" db="EMBL/GenBank/DDBJ databases">
        <authorList>
            <person name="Kucharzyk K."/>
            <person name="Murdoch R.W."/>
            <person name="Higgins S."/>
            <person name="Loffler F."/>
        </authorList>
    </citation>
    <scope>NUCLEOTIDE SEQUENCE</scope>
</reference>
<evidence type="ECO:0008006" key="2">
    <source>
        <dbReference type="Google" id="ProtNLM"/>
    </source>
</evidence>
<sequence length="228" mass="24594">MDSLTDNFILWLNQNHITYIDSATKTVGFNDTKTVDLLDWFSTGVQGGYFSIAPTGNYYSEDFGAQTIAAYIGSCAGASYVEASVGDKFEWAMAPVPQTDTAETITTAFIRGAIGFTKDDAHDQAVYEFLKYWTSADVHAEWCATYNALSPYSATTAIAAYQTFLSDNESMAIAQQGVQYGIVSPSLPGSATVRTEIDALIKKVCLGDVSIEEALKLTTDNSNAALAE</sequence>
<gene>
    <name evidence="1" type="ORF">SDC9_74723</name>
</gene>
<dbReference type="AlphaFoldDB" id="A0A644YQ22"/>
<comment type="caution">
    <text evidence="1">The sequence shown here is derived from an EMBL/GenBank/DDBJ whole genome shotgun (WGS) entry which is preliminary data.</text>
</comment>